<protein>
    <recommendedName>
        <fullName evidence="3">DUF5615 domain-containing protein</fullName>
    </recommendedName>
</protein>
<name>A0ABM6M5K3_9SPHN</name>
<evidence type="ECO:0008006" key="3">
    <source>
        <dbReference type="Google" id="ProtNLM"/>
    </source>
</evidence>
<dbReference type="Proteomes" id="UP000258016">
    <property type="component" value="Chromosome"/>
</dbReference>
<dbReference type="EMBL" id="CP020083">
    <property type="protein sequence ID" value="ASR51125.1"/>
    <property type="molecule type" value="Genomic_DNA"/>
</dbReference>
<proteinExistence type="predicted"/>
<sequence>MICEIHSAYVVRSQGLRDTPLCRLMIDQGYDVFALRDIWRCEPFDSDHVELVDLDSTYLEARCFINVLAVKTRDRLCADTFRLVHGVAPKLLKHRDPRLHWPLNTGDPL</sequence>
<organism evidence="1 2">
    <name type="scientific">Blastomonas fulva</name>
    <dbReference type="NCBI Taxonomy" id="1550728"/>
    <lineage>
        <taxon>Bacteria</taxon>
        <taxon>Pseudomonadati</taxon>
        <taxon>Pseudomonadota</taxon>
        <taxon>Alphaproteobacteria</taxon>
        <taxon>Sphingomonadales</taxon>
        <taxon>Sphingomonadaceae</taxon>
        <taxon>Blastomonas</taxon>
    </lineage>
</organism>
<gene>
    <name evidence="1" type="ORF">B5J99_06290</name>
</gene>
<keyword evidence="2" id="KW-1185">Reference proteome</keyword>
<reference evidence="1 2" key="1">
    <citation type="submission" date="2017-03" db="EMBL/GenBank/DDBJ databases">
        <title>Complete genome sequence of Blastomonas fulva degrading microcsystin LR.</title>
        <authorList>
            <person name="Lee H.-g."/>
            <person name="Jin L."/>
            <person name="oh H.-M."/>
        </authorList>
    </citation>
    <scope>NUCLEOTIDE SEQUENCE [LARGE SCALE GENOMIC DNA]</scope>
    <source>
        <strain evidence="1 2">T2</strain>
    </source>
</reference>
<evidence type="ECO:0000313" key="2">
    <source>
        <dbReference type="Proteomes" id="UP000258016"/>
    </source>
</evidence>
<accession>A0ABM6M5K3</accession>
<evidence type="ECO:0000313" key="1">
    <source>
        <dbReference type="EMBL" id="ASR51125.1"/>
    </source>
</evidence>